<dbReference type="OrthoDB" id="513166at2759"/>
<name>I0YVL6_COCSC</name>
<proteinExistence type="predicted"/>
<dbReference type="GeneID" id="17040422"/>
<reference evidence="2 3" key="1">
    <citation type="journal article" date="2012" name="Genome Biol.">
        <title>The genome of the polar eukaryotic microalga coccomyxa subellipsoidea reveals traits of cold adaptation.</title>
        <authorList>
            <person name="Blanc G."/>
            <person name="Agarkova I."/>
            <person name="Grimwood J."/>
            <person name="Kuo A."/>
            <person name="Brueggeman A."/>
            <person name="Dunigan D."/>
            <person name="Gurnon J."/>
            <person name="Ladunga I."/>
            <person name="Lindquist E."/>
            <person name="Lucas S."/>
            <person name="Pangilinan J."/>
            <person name="Proschold T."/>
            <person name="Salamov A."/>
            <person name="Schmutz J."/>
            <person name="Weeks D."/>
            <person name="Yamada T."/>
            <person name="Claverie J.M."/>
            <person name="Grigoriev I."/>
            <person name="Van Etten J."/>
            <person name="Lomsadze A."/>
            <person name="Borodovsky M."/>
        </authorList>
    </citation>
    <scope>NUCLEOTIDE SEQUENCE [LARGE SCALE GENOMIC DNA]</scope>
    <source>
        <strain evidence="2 3">C-169</strain>
    </source>
</reference>
<evidence type="ECO:0000313" key="3">
    <source>
        <dbReference type="Proteomes" id="UP000007264"/>
    </source>
</evidence>
<dbReference type="KEGG" id="csl:COCSUDRAFT_53811"/>
<keyword evidence="3" id="KW-1185">Reference proteome</keyword>
<dbReference type="Proteomes" id="UP000007264">
    <property type="component" value="Unassembled WGS sequence"/>
</dbReference>
<dbReference type="AlphaFoldDB" id="I0YVL6"/>
<dbReference type="EMBL" id="AGSI01000010">
    <property type="protein sequence ID" value="EIE22435.1"/>
    <property type="molecule type" value="Genomic_DNA"/>
</dbReference>
<evidence type="ECO:0000256" key="1">
    <source>
        <dbReference type="SAM" id="MobiDB-lite"/>
    </source>
</evidence>
<dbReference type="PANTHER" id="PTHR36896">
    <property type="entry name" value="OS01G0729500 PROTEIN"/>
    <property type="match status" value="1"/>
</dbReference>
<comment type="caution">
    <text evidence="2">The sequence shown here is derived from an EMBL/GenBank/DDBJ whole genome shotgun (WGS) entry which is preliminary data.</text>
</comment>
<protein>
    <recommendedName>
        <fullName evidence="4">PSI domain-containing protein</fullName>
    </recommendedName>
</protein>
<evidence type="ECO:0008006" key="4">
    <source>
        <dbReference type="Google" id="ProtNLM"/>
    </source>
</evidence>
<evidence type="ECO:0000313" key="2">
    <source>
        <dbReference type="EMBL" id="EIE22435.1"/>
    </source>
</evidence>
<dbReference type="RefSeq" id="XP_005646979.1">
    <property type="nucleotide sequence ID" value="XM_005646922.1"/>
</dbReference>
<feature type="region of interest" description="Disordered" evidence="1">
    <location>
        <begin position="83"/>
        <end position="157"/>
    </location>
</feature>
<dbReference type="PANTHER" id="PTHR36896:SF2">
    <property type="entry name" value="OS01G0729500 PROTEIN"/>
    <property type="match status" value="1"/>
</dbReference>
<sequence>MCFSANQVDGLPADIYPCKYYQNTPTASSCDGLDKDECKGAGSCAWCESAAVGNSCYPAADAKRLPPAIFNCTTSVAAASLKPAAPSPATEVARGEQDAPSLLDAGLDSRQGSQSGGGVSAQQKSSADAGGRPQEFSFATRVSNSLKAGQANDLAAP</sequence>
<accession>I0YVL6</accession>
<gene>
    <name evidence="2" type="ORF">COCSUDRAFT_53811</name>
</gene>
<organism evidence="2 3">
    <name type="scientific">Coccomyxa subellipsoidea (strain C-169)</name>
    <name type="common">Green microalga</name>
    <dbReference type="NCBI Taxonomy" id="574566"/>
    <lineage>
        <taxon>Eukaryota</taxon>
        <taxon>Viridiplantae</taxon>
        <taxon>Chlorophyta</taxon>
        <taxon>core chlorophytes</taxon>
        <taxon>Trebouxiophyceae</taxon>
        <taxon>Trebouxiophyceae incertae sedis</taxon>
        <taxon>Coccomyxaceae</taxon>
        <taxon>Coccomyxa</taxon>
        <taxon>Coccomyxa subellipsoidea</taxon>
    </lineage>
</organism>